<gene>
    <name evidence="3" type="ORF">EEDITHA_LOCUS14109</name>
</gene>
<proteinExistence type="predicted"/>
<comment type="caution">
    <text evidence="3">The sequence shown here is derived from an EMBL/GenBank/DDBJ whole genome shotgun (WGS) entry which is preliminary data.</text>
</comment>
<dbReference type="InterPro" id="IPR011011">
    <property type="entry name" value="Znf_FYVE_PHD"/>
</dbReference>
<dbReference type="Proteomes" id="UP001153954">
    <property type="component" value="Unassembled WGS sequence"/>
</dbReference>
<accession>A0AAU9UN44</accession>
<feature type="coiled-coil region" evidence="1">
    <location>
        <begin position="161"/>
        <end position="209"/>
    </location>
</feature>
<dbReference type="EMBL" id="CAKOGL010000021">
    <property type="protein sequence ID" value="CAH2099069.1"/>
    <property type="molecule type" value="Genomic_DNA"/>
</dbReference>
<dbReference type="InterPro" id="IPR013083">
    <property type="entry name" value="Znf_RING/FYVE/PHD"/>
</dbReference>
<dbReference type="Gene3D" id="3.30.70.1820">
    <property type="entry name" value="L1 transposable element, RRM domain"/>
    <property type="match status" value="1"/>
</dbReference>
<keyword evidence="4" id="KW-1185">Reference proteome</keyword>
<name>A0AAU9UN44_EUPED</name>
<evidence type="ECO:0000313" key="4">
    <source>
        <dbReference type="Proteomes" id="UP001153954"/>
    </source>
</evidence>
<evidence type="ECO:0000259" key="2">
    <source>
        <dbReference type="Pfam" id="PF25298"/>
    </source>
</evidence>
<evidence type="ECO:0000256" key="1">
    <source>
        <dbReference type="SAM" id="Coils"/>
    </source>
</evidence>
<feature type="domain" description="FP protein C-terminal" evidence="2">
    <location>
        <begin position="310"/>
        <end position="360"/>
    </location>
</feature>
<dbReference type="Gene3D" id="3.30.40.10">
    <property type="entry name" value="Zinc/RING finger domain, C3HC4 (zinc finger)"/>
    <property type="match status" value="1"/>
</dbReference>
<dbReference type="AlphaFoldDB" id="A0AAU9UN44"/>
<dbReference type="SUPFAM" id="SSF57903">
    <property type="entry name" value="FYVE/PHD zinc finger"/>
    <property type="match status" value="1"/>
</dbReference>
<sequence length="362" mass="40700">MATDGVKRCAGCKNFINNGKVLICSKCKANYEIECVNIGLEQFNEMNNKNSWKCPDCCSKQPKVGNTNTPVRQTSSYTSSCQISELSPELSGVTTRKKLNKPQGTKISGDSCGPVTESRLREIIKEEISVSINALVTSKLNAINEQMTSFVDSLSFINVQYEEIKTMMEEKTATIDQLRKDNEHLKSSMRELNNKLNIVEMHMRESNVEINGIPEHKSENLVNTVLQLGKVVSHQLSTEDVQCVTRVAKINKNNDRPRSVVVKLRSARQRDELLAAVVNFNKANVGDKLSSHHLGIGGAKKPVFVSEHLTPTNKSLHAAARIKAKQMNYRFTWVRNGRVYVRRDEFSQAMLIKNEECLKLIN</sequence>
<keyword evidence="1" id="KW-0175">Coiled coil</keyword>
<dbReference type="Pfam" id="PF25298">
    <property type="entry name" value="Baculo_FP_2nd"/>
    <property type="match status" value="1"/>
</dbReference>
<dbReference type="InterPro" id="IPR057251">
    <property type="entry name" value="FP_C"/>
</dbReference>
<reference evidence="3" key="1">
    <citation type="submission" date="2022-03" db="EMBL/GenBank/DDBJ databases">
        <authorList>
            <person name="Tunstrom K."/>
        </authorList>
    </citation>
    <scope>NUCLEOTIDE SEQUENCE</scope>
</reference>
<dbReference type="CDD" id="cd15489">
    <property type="entry name" value="PHD_SF"/>
    <property type="match status" value="1"/>
</dbReference>
<protein>
    <recommendedName>
        <fullName evidence="2">FP protein C-terminal domain-containing protein</fullName>
    </recommendedName>
</protein>
<evidence type="ECO:0000313" key="3">
    <source>
        <dbReference type="EMBL" id="CAH2099069.1"/>
    </source>
</evidence>
<organism evidence="3 4">
    <name type="scientific">Euphydryas editha</name>
    <name type="common">Edith's checkerspot</name>
    <dbReference type="NCBI Taxonomy" id="104508"/>
    <lineage>
        <taxon>Eukaryota</taxon>
        <taxon>Metazoa</taxon>
        <taxon>Ecdysozoa</taxon>
        <taxon>Arthropoda</taxon>
        <taxon>Hexapoda</taxon>
        <taxon>Insecta</taxon>
        <taxon>Pterygota</taxon>
        <taxon>Neoptera</taxon>
        <taxon>Endopterygota</taxon>
        <taxon>Lepidoptera</taxon>
        <taxon>Glossata</taxon>
        <taxon>Ditrysia</taxon>
        <taxon>Papilionoidea</taxon>
        <taxon>Nymphalidae</taxon>
        <taxon>Nymphalinae</taxon>
        <taxon>Euphydryas</taxon>
    </lineage>
</organism>